<dbReference type="PROSITE" id="PS51186">
    <property type="entry name" value="GNAT"/>
    <property type="match status" value="1"/>
</dbReference>
<protein>
    <submittedName>
        <fullName evidence="4">Putative acetyltransferase</fullName>
    </submittedName>
</protein>
<evidence type="ECO:0000259" key="3">
    <source>
        <dbReference type="PROSITE" id="PS51186"/>
    </source>
</evidence>
<dbReference type="InterPro" id="IPR051556">
    <property type="entry name" value="N-term/lysine_N-AcTrnsfr"/>
</dbReference>
<keyword evidence="1 4" id="KW-0808">Transferase</keyword>
<dbReference type="InterPro" id="IPR000182">
    <property type="entry name" value="GNAT_dom"/>
</dbReference>
<dbReference type="PANTHER" id="PTHR42919">
    <property type="entry name" value="N-ALPHA-ACETYLTRANSFERASE"/>
    <property type="match status" value="1"/>
</dbReference>
<dbReference type="eggNOG" id="COG0456">
    <property type="taxonomic scope" value="Bacteria"/>
</dbReference>
<gene>
    <name evidence="4" type="ordered locus">Sama_0185</name>
</gene>
<proteinExistence type="predicted"/>
<keyword evidence="2" id="KW-0012">Acyltransferase</keyword>
<keyword evidence="5" id="KW-1185">Reference proteome</keyword>
<organism evidence="4 5">
    <name type="scientific">Shewanella amazonensis (strain ATCC BAA-1098 / SB2B)</name>
    <dbReference type="NCBI Taxonomy" id="326297"/>
    <lineage>
        <taxon>Bacteria</taxon>
        <taxon>Pseudomonadati</taxon>
        <taxon>Pseudomonadota</taxon>
        <taxon>Gammaproteobacteria</taxon>
        <taxon>Alteromonadales</taxon>
        <taxon>Shewanellaceae</taxon>
        <taxon>Shewanella</taxon>
    </lineage>
</organism>
<dbReference type="GO" id="GO:0016747">
    <property type="term" value="F:acyltransferase activity, transferring groups other than amino-acyl groups"/>
    <property type="evidence" value="ECO:0007669"/>
    <property type="project" value="InterPro"/>
</dbReference>
<name>A1S1Z0_SHEAM</name>
<dbReference type="KEGG" id="saz:Sama_0185"/>
<dbReference type="InterPro" id="IPR016181">
    <property type="entry name" value="Acyl_CoA_acyltransferase"/>
</dbReference>
<evidence type="ECO:0000313" key="4">
    <source>
        <dbReference type="EMBL" id="ABL98396.1"/>
    </source>
</evidence>
<dbReference type="AlphaFoldDB" id="A1S1Z0"/>
<evidence type="ECO:0000256" key="1">
    <source>
        <dbReference type="ARBA" id="ARBA00022679"/>
    </source>
</evidence>
<dbReference type="SUPFAM" id="SSF55729">
    <property type="entry name" value="Acyl-CoA N-acyltransferases (Nat)"/>
    <property type="match status" value="1"/>
</dbReference>
<dbReference type="PANTHER" id="PTHR42919:SF8">
    <property type="entry name" value="N-ALPHA-ACETYLTRANSFERASE 50"/>
    <property type="match status" value="1"/>
</dbReference>
<feature type="domain" description="N-acetyltransferase" evidence="3">
    <location>
        <begin position="7"/>
        <end position="145"/>
    </location>
</feature>
<accession>A1S1Z0</accession>
<reference evidence="4 5" key="1">
    <citation type="submission" date="2006-12" db="EMBL/GenBank/DDBJ databases">
        <title>Complete sequence of Shewanella amazonensis SB2B.</title>
        <authorList>
            <consortium name="US DOE Joint Genome Institute"/>
            <person name="Copeland A."/>
            <person name="Lucas S."/>
            <person name="Lapidus A."/>
            <person name="Barry K."/>
            <person name="Detter J.C."/>
            <person name="Glavina del Rio T."/>
            <person name="Hammon N."/>
            <person name="Israni S."/>
            <person name="Dalin E."/>
            <person name="Tice H."/>
            <person name="Pitluck S."/>
            <person name="Munk A.C."/>
            <person name="Brettin T."/>
            <person name="Bruce D."/>
            <person name="Han C."/>
            <person name="Tapia R."/>
            <person name="Gilna P."/>
            <person name="Schmutz J."/>
            <person name="Larimer F."/>
            <person name="Land M."/>
            <person name="Hauser L."/>
            <person name="Kyrpides N."/>
            <person name="Mikhailova N."/>
            <person name="Fredrickson J."/>
            <person name="Richardson P."/>
        </authorList>
    </citation>
    <scope>NUCLEOTIDE SEQUENCE [LARGE SCALE GENOMIC DNA]</scope>
    <source>
        <strain evidence="5">ATCC BAA-1098 / SB2B</strain>
    </source>
</reference>
<dbReference type="STRING" id="326297.Sama_0185"/>
<evidence type="ECO:0000256" key="2">
    <source>
        <dbReference type="ARBA" id="ARBA00023315"/>
    </source>
</evidence>
<dbReference type="Pfam" id="PF00583">
    <property type="entry name" value="Acetyltransf_1"/>
    <property type="match status" value="1"/>
</dbReference>
<dbReference type="EMBL" id="CP000507">
    <property type="protein sequence ID" value="ABL98396.1"/>
    <property type="molecule type" value="Genomic_DNA"/>
</dbReference>
<dbReference type="Proteomes" id="UP000009175">
    <property type="component" value="Chromosome"/>
</dbReference>
<dbReference type="CDD" id="cd04301">
    <property type="entry name" value="NAT_SF"/>
    <property type="match status" value="1"/>
</dbReference>
<sequence length="145" mass="16111">MLVNNTLQIQSLSASDWQDAYHVERTCFGSHAYPDFFFRQAVDAWPDGLIGAFIEKELVGYALCVPGKDTNVGWILSVAVLNSHRGCGVGKALMNHCLSLGFTSLKLTVAPDNPAKYLYLKLGFQQQALERDYFGPGEDRLLLVR</sequence>
<evidence type="ECO:0000313" key="5">
    <source>
        <dbReference type="Proteomes" id="UP000009175"/>
    </source>
</evidence>
<dbReference type="HOGENOM" id="CLU_013985_23_0_6"/>
<dbReference type="Gene3D" id="3.40.630.30">
    <property type="match status" value="1"/>
</dbReference>